<dbReference type="STRING" id="984485.A0A1E4RF51"/>
<feature type="transmembrane region" description="Helical" evidence="6">
    <location>
        <begin position="42"/>
        <end position="61"/>
    </location>
</feature>
<evidence type="ECO:0000313" key="7">
    <source>
        <dbReference type="EMBL" id="ODV65755.1"/>
    </source>
</evidence>
<keyword evidence="5 6" id="KW-0472">Membrane</keyword>
<proteinExistence type="predicted"/>
<evidence type="ECO:0008006" key="9">
    <source>
        <dbReference type="Google" id="ProtNLM"/>
    </source>
</evidence>
<feature type="non-terminal residue" evidence="7">
    <location>
        <position position="1"/>
    </location>
</feature>
<keyword evidence="2" id="KW-0813">Transport</keyword>
<dbReference type="PANTHER" id="PTHR43791:SF63">
    <property type="entry name" value="HIGH AFFINITY CYSTEINE TRANSPORTER"/>
    <property type="match status" value="1"/>
</dbReference>
<evidence type="ECO:0000256" key="5">
    <source>
        <dbReference type="ARBA" id="ARBA00023136"/>
    </source>
</evidence>
<gene>
    <name evidence="7" type="ORF">HYPBUDRAFT_7917</name>
</gene>
<feature type="transmembrane region" description="Helical" evidence="6">
    <location>
        <begin position="171"/>
        <end position="191"/>
    </location>
</feature>
<evidence type="ECO:0000256" key="2">
    <source>
        <dbReference type="ARBA" id="ARBA00022448"/>
    </source>
</evidence>
<feature type="transmembrane region" description="Helical" evidence="6">
    <location>
        <begin position="81"/>
        <end position="102"/>
    </location>
</feature>
<feature type="transmembrane region" description="Helical" evidence="6">
    <location>
        <begin position="109"/>
        <end position="129"/>
    </location>
</feature>
<keyword evidence="4 6" id="KW-1133">Transmembrane helix</keyword>
<evidence type="ECO:0000256" key="4">
    <source>
        <dbReference type="ARBA" id="ARBA00022989"/>
    </source>
</evidence>
<dbReference type="RefSeq" id="XP_020074822.1">
    <property type="nucleotide sequence ID" value="XM_020223700.1"/>
</dbReference>
<dbReference type="GO" id="GO:0016020">
    <property type="term" value="C:membrane"/>
    <property type="evidence" value="ECO:0007669"/>
    <property type="project" value="UniProtKB-SubCell"/>
</dbReference>
<evidence type="ECO:0000313" key="8">
    <source>
        <dbReference type="Proteomes" id="UP000095085"/>
    </source>
</evidence>
<feature type="transmembrane region" description="Helical" evidence="6">
    <location>
        <begin position="135"/>
        <end position="159"/>
    </location>
</feature>
<dbReference type="SUPFAM" id="SSF103473">
    <property type="entry name" value="MFS general substrate transporter"/>
    <property type="match status" value="1"/>
</dbReference>
<evidence type="ECO:0000256" key="6">
    <source>
        <dbReference type="SAM" id="Phobius"/>
    </source>
</evidence>
<dbReference type="InterPro" id="IPR036259">
    <property type="entry name" value="MFS_trans_sf"/>
</dbReference>
<dbReference type="EMBL" id="KV454544">
    <property type="protein sequence ID" value="ODV65755.1"/>
    <property type="molecule type" value="Genomic_DNA"/>
</dbReference>
<reference evidence="8" key="1">
    <citation type="submission" date="2016-05" db="EMBL/GenBank/DDBJ databases">
        <title>Comparative genomics of biotechnologically important yeasts.</title>
        <authorList>
            <consortium name="DOE Joint Genome Institute"/>
            <person name="Riley R."/>
            <person name="Haridas S."/>
            <person name="Wolfe K.H."/>
            <person name="Lopes M.R."/>
            <person name="Hittinger C.T."/>
            <person name="Goker M."/>
            <person name="Salamov A."/>
            <person name="Wisecaver J."/>
            <person name="Long T.M."/>
            <person name="Aerts A.L."/>
            <person name="Barry K."/>
            <person name="Choi C."/>
            <person name="Clum A."/>
            <person name="Coughlan A.Y."/>
            <person name="Deshpande S."/>
            <person name="Douglass A.P."/>
            <person name="Hanson S.J."/>
            <person name="Klenk H.-P."/>
            <person name="Labutti K."/>
            <person name="Lapidus A."/>
            <person name="Lindquist E."/>
            <person name="Lipzen A."/>
            <person name="Meier-Kolthoff J.P."/>
            <person name="Ohm R.A."/>
            <person name="Otillar R.P."/>
            <person name="Pangilinan J."/>
            <person name="Peng Y."/>
            <person name="Rokas A."/>
            <person name="Rosa C.A."/>
            <person name="Scheuner C."/>
            <person name="Sibirny A.A."/>
            <person name="Slot J.C."/>
            <person name="Stielow J.B."/>
            <person name="Sun H."/>
            <person name="Kurtzman C.P."/>
            <person name="Blackwell M."/>
            <person name="Grigoriev I.V."/>
            <person name="Jeffries T.W."/>
        </authorList>
    </citation>
    <scope>NUCLEOTIDE SEQUENCE [LARGE SCALE GENOMIC DNA]</scope>
    <source>
        <strain evidence="8">NRRL Y-1933</strain>
    </source>
</reference>
<sequence length="351" mass="39001">DNRLFTTEEKVWIIRRVQSTTNTAVDQKSFKKSHALEALKDYVSYLFCAVFFLQQLANNLTYQQSLLYANLGGITNLDSTLVTVAGSGFATLWAWLASLVIYIFPNTSFFAGIWSIVPAFVGSILAVSLKYSNTIGMLAGVVMASQCFGVQWIIAFGLSKATARSQTKQKVRAAMMMMSYSISNIISPQLWQEKDAPRYYPAWIVQIVLSFFCAPLILGVIWLILARRNRERRKVIDSGEVEKVGIVKDDEGHEMVVSVAALDLTDLEDNVKGSLEAIYPLSKETAIKGLADTVRGKLGILAGSITKDTCPNQVRNPTPGFSMPHWIMNRKSCPKGYNKPKLYIESSDLNV</sequence>
<feature type="transmembrane region" description="Helical" evidence="6">
    <location>
        <begin position="203"/>
        <end position="225"/>
    </location>
</feature>
<name>A0A1E4RF51_9ASCO</name>
<organism evidence="7 8">
    <name type="scientific">Hyphopichia burtonii NRRL Y-1933</name>
    <dbReference type="NCBI Taxonomy" id="984485"/>
    <lineage>
        <taxon>Eukaryota</taxon>
        <taxon>Fungi</taxon>
        <taxon>Dikarya</taxon>
        <taxon>Ascomycota</taxon>
        <taxon>Saccharomycotina</taxon>
        <taxon>Pichiomycetes</taxon>
        <taxon>Debaryomycetaceae</taxon>
        <taxon>Hyphopichia</taxon>
    </lineage>
</organism>
<dbReference type="OrthoDB" id="6730379at2759"/>
<dbReference type="AlphaFoldDB" id="A0A1E4RF51"/>
<dbReference type="GO" id="GO:0033229">
    <property type="term" value="F:cysteine transmembrane transporter activity"/>
    <property type="evidence" value="ECO:0007669"/>
    <property type="project" value="TreeGrafter"/>
</dbReference>
<keyword evidence="8" id="KW-1185">Reference proteome</keyword>
<evidence type="ECO:0000256" key="1">
    <source>
        <dbReference type="ARBA" id="ARBA00004141"/>
    </source>
</evidence>
<dbReference type="GeneID" id="30998249"/>
<dbReference type="PANTHER" id="PTHR43791">
    <property type="entry name" value="PERMEASE-RELATED"/>
    <property type="match status" value="1"/>
</dbReference>
<comment type="subcellular location">
    <subcellularLocation>
        <location evidence="1">Membrane</location>
        <topology evidence="1">Multi-pass membrane protein</topology>
    </subcellularLocation>
</comment>
<evidence type="ECO:0000256" key="3">
    <source>
        <dbReference type="ARBA" id="ARBA00022692"/>
    </source>
</evidence>
<keyword evidence="3 6" id="KW-0812">Transmembrane</keyword>
<protein>
    <recommendedName>
        <fullName evidence="9">MFS general substrate transporter</fullName>
    </recommendedName>
</protein>
<accession>A0A1E4RF51</accession>
<dbReference type="Proteomes" id="UP000095085">
    <property type="component" value="Unassembled WGS sequence"/>
</dbReference>